<dbReference type="EMBL" id="JABFTP020000144">
    <property type="protein sequence ID" value="KAL3280819.1"/>
    <property type="molecule type" value="Genomic_DNA"/>
</dbReference>
<comment type="similarity">
    <text evidence="2">Belongs to the peptidase S9B family. DPPIV subfamily.</text>
</comment>
<accession>A0ABD2NQF8</accession>
<proteinExistence type="inferred from homology"/>
<evidence type="ECO:0000256" key="9">
    <source>
        <dbReference type="ARBA" id="ARBA00022989"/>
    </source>
</evidence>
<feature type="domain" description="Dipeptidylpeptidase IV N-terminal" evidence="16">
    <location>
        <begin position="222"/>
        <end position="482"/>
    </location>
</feature>
<dbReference type="Pfam" id="PF00930">
    <property type="entry name" value="DPPIV_N"/>
    <property type="match status" value="1"/>
</dbReference>
<dbReference type="InterPro" id="IPR050278">
    <property type="entry name" value="Serine_Prot_S9B/DPPIV"/>
</dbReference>
<evidence type="ECO:0000313" key="17">
    <source>
        <dbReference type="EMBL" id="KAL3280819.1"/>
    </source>
</evidence>
<evidence type="ECO:0000256" key="14">
    <source>
        <dbReference type="SAM" id="Phobius"/>
    </source>
</evidence>
<keyword evidence="3" id="KW-0031">Aminopeptidase</keyword>
<evidence type="ECO:0000256" key="11">
    <source>
        <dbReference type="ARBA" id="ARBA00023180"/>
    </source>
</evidence>
<keyword evidence="10 14" id="KW-0472">Membrane</keyword>
<dbReference type="Pfam" id="PF00326">
    <property type="entry name" value="Peptidase_S9"/>
    <property type="match status" value="1"/>
</dbReference>
<keyword evidence="18" id="KW-1185">Reference proteome</keyword>
<keyword evidence="9 14" id="KW-1133">Transmembrane helix</keyword>
<reference evidence="17 18" key="1">
    <citation type="journal article" date="2021" name="BMC Biol.">
        <title>Horizontally acquired antibacterial genes associated with adaptive radiation of ladybird beetles.</title>
        <authorList>
            <person name="Li H.S."/>
            <person name="Tang X.F."/>
            <person name="Huang Y.H."/>
            <person name="Xu Z.Y."/>
            <person name="Chen M.L."/>
            <person name="Du X.Y."/>
            <person name="Qiu B.Y."/>
            <person name="Chen P.T."/>
            <person name="Zhang W."/>
            <person name="Slipinski A."/>
            <person name="Escalona H.E."/>
            <person name="Waterhouse R.M."/>
            <person name="Zwick A."/>
            <person name="Pang H."/>
        </authorList>
    </citation>
    <scope>NUCLEOTIDE SEQUENCE [LARGE SCALE GENOMIC DNA]</scope>
    <source>
        <strain evidence="17">SYSU2018</strain>
    </source>
</reference>
<evidence type="ECO:0000256" key="5">
    <source>
        <dbReference type="ARBA" id="ARBA00022692"/>
    </source>
</evidence>
<feature type="transmembrane region" description="Helical" evidence="14">
    <location>
        <begin position="22"/>
        <end position="43"/>
    </location>
</feature>
<dbReference type="InterPro" id="IPR002469">
    <property type="entry name" value="Peptidase_S9B_N"/>
</dbReference>
<evidence type="ECO:0000256" key="13">
    <source>
        <dbReference type="ARBA" id="ARBA00072929"/>
    </source>
</evidence>
<dbReference type="PANTHER" id="PTHR11731">
    <property type="entry name" value="PROTEASE FAMILY S9B,C DIPEPTIDYL-PEPTIDASE IV-RELATED"/>
    <property type="match status" value="1"/>
</dbReference>
<dbReference type="SUPFAM" id="SSF53474">
    <property type="entry name" value="alpha/beta-Hydrolases"/>
    <property type="match status" value="1"/>
</dbReference>
<gene>
    <name evidence="17" type="ORF">HHI36_004050</name>
</gene>
<protein>
    <recommendedName>
        <fullName evidence="13">Venom dipeptidyl peptidase 4</fullName>
    </recommendedName>
</protein>
<evidence type="ECO:0000256" key="7">
    <source>
        <dbReference type="ARBA" id="ARBA00022825"/>
    </source>
</evidence>
<dbReference type="Gene3D" id="3.40.50.1820">
    <property type="entry name" value="alpha/beta hydrolase"/>
    <property type="match status" value="1"/>
</dbReference>
<evidence type="ECO:0000256" key="6">
    <source>
        <dbReference type="ARBA" id="ARBA00022801"/>
    </source>
</evidence>
<evidence type="ECO:0000256" key="10">
    <source>
        <dbReference type="ARBA" id="ARBA00023136"/>
    </source>
</evidence>
<feature type="domain" description="Peptidase S9 prolyl oligopeptidase catalytic" evidence="15">
    <location>
        <begin position="566"/>
        <end position="770"/>
    </location>
</feature>
<keyword evidence="7" id="KW-0720">Serine protease</keyword>
<dbReference type="FunFam" id="3.40.50.1820:FF:000003">
    <property type="entry name" value="Dipeptidyl peptidase 4"/>
    <property type="match status" value="1"/>
</dbReference>
<comment type="subcellular location">
    <subcellularLocation>
        <location evidence="12">Endomembrane system</location>
        <topology evidence="12">Single-pass membrane protein</topology>
    </subcellularLocation>
    <subcellularLocation>
        <location evidence="1">Membrane</location>
        <topology evidence="1">Single-pass type II membrane protein</topology>
    </subcellularLocation>
</comment>
<evidence type="ECO:0000256" key="4">
    <source>
        <dbReference type="ARBA" id="ARBA00022670"/>
    </source>
</evidence>
<name>A0ABD2NQF8_9CUCU</name>
<dbReference type="InterPro" id="IPR001375">
    <property type="entry name" value="Peptidase_S9_cat"/>
</dbReference>
<evidence type="ECO:0000256" key="1">
    <source>
        <dbReference type="ARBA" id="ARBA00004606"/>
    </source>
</evidence>
<keyword evidence="5 14" id="KW-0812">Transmembrane</keyword>
<dbReference type="GO" id="GO:0006508">
    <property type="term" value="P:proteolysis"/>
    <property type="evidence" value="ECO:0007669"/>
    <property type="project" value="UniProtKB-KW"/>
</dbReference>
<keyword evidence="11" id="KW-0325">Glycoprotein</keyword>
<keyword evidence="6" id="KW-0378">Hydrolase</keyword>
<dbReference type="GO" id="GO:0008236">
    <property type="term" value="F:serine-type peptidase activity"/>
    <property type="evidence" value="ECO:0007669"/>
    <property type="project" value="UniProtKB-KW"/>
</dbReference>
<evidence type="ECO:0000256" key="3">
    <source>
        <dbReference type="ARBA" id="ARBA00022438"/>
    </source>
</evidence>
<evidence type="ECO:0000259" key="16">
    <source>
        <dbReference type="Pfam" id="PF00930"/>
    </source>
</evidence>
<evidence type="ECO:0000313" key="18">
    <source>
        <dbReference type="Proteomes" id="UP001516400"/>
    </source>
</evidence>
<dbReference type="GO" id="GO:0012505">
    <property type="term" value="C:endomembrane system"/>
    <property type="evidence" value="ECO:0007669"/>
    <property type="project" value="UniProtKB-SubCell"/>
</dbReference>
<dbReference type="AlphaFoldDB" id="A0ABD2NQF8"/>
<evidence type="ECO:0000256" key="2">
    <source>
        <dbReference type="ARBA" id="ARBA00010036"/>
    </source>
</evidence>
<keyword evidence="4" id="KW-0645">Protease</keyword>
<dbReference type="GO" id="GO:0004177">
    <property type="term" value="F:aminopeptidase activity"/>
    <property type="evidence" value="ECO:0007669"/>
    <property type="project" value="UniProtKB-KW"/>
</dbReference>
<dbReference type="Gene3D" id="2.140.10.30">
    <property type="entry name" value="Dipeptidylpeptidase IV, N-terminal domain"/>
    <property type="match status" value="2"/>
</dbReference>
<organism evidence="17 18">
    <name type="scientific">Cryptolaemus montrouzieri</name>
    <dbReference type="NCBI Taxonomy" id="559131"/>
    <lineage>
        <taxon>Eukaryota</taxon>
        <taxon>Metazoa</taxon>
        <taxon>Ecdysozoa</taxon>
        <taxon>Arthropoda</taxon>
        <taxon>Hexapoda</taxon>
        <taxon>Insecta</taxon>
        <taxon>Pterygota</taxon>
        <taxon>Neoptera</taxon>
        <taxon>Endopterygota</taxon>
        <taxon>Coleoptera</taxon>
        <taxon>Polyphaga</taxon>
        <taxon>Cucujiformia</taxon>
        <taxon>Coccinelloidea</taxon>
        <taxon>Coccinellidae</taxon>
        <taxon>Scymninae</taxon>
        <taxon>Scymnini</taxon>
        <taxon>Cryptolaemus</taxon>
    </lineage>
</organism>
<dbReference type="PANTHER" id="PTHR11731:SF200">
    <property type="entry name" value="DIPEPTIDYL PEPTIDASE 10, ISOFORM B"/>
    <property type="match status" value="1"/>
</dbReference>
<dbReference type="Proteomes" id="UP001516400">
    <property type="component" value="Unassembled WGS sequence"/>
</dbReference>
<dbReference type="GO" id="GO:0016020">
    <property type="term" value="C:membrane"/>
    <property type="evidence" value="ECO:0007669"/>
    <property type="project" value="UniProtKB-SubCell"/>
</dbReference>
<comment type="caution">
    <text evidence="17">The sequence shown here is derived from an EMBL/GenBank/DDBJ whole genome shotgun (WGS) entry which is preliminary data.</text>
</comment>
<dbReference type="SUPFAM" id="SSF82171">
    <property type="entry name" value="DPP6 N-terminal domain-like"/>
    <property type="match status" value="1"/>
</dbReference>
<keyword evidence="8" id="KW-0735">Signal-anchor</keyword>
<evidence type="ECO:0000256" key="8">
    <source>
        <dbReference type="ARBA" id="ARBA00022968"/>
    </source>
</evidence>
<dbReference type="InterPro" id="IPR029058">
    <property type="entry name" value="AB_hydrolase_fold"/>
</dbReference>
<evidence type="ECO:0000256" key="12">
    <source>
        <dbReference type="ARBA" id="ARBA00037847"/>
    </source>
</evidence>
<sequence>MNCLLWILDLLSNKSRLKTKRWIIAGLIFLLVIGLVVASIVLLQNSDQNEAKPAPLTRKRSLTLEDFLYGKFFAQGFNGTWVSGSELMYMDAKNNLVLRDLKAKVNESVRILLRSSDPISTGSYQPKLSADRKYLLIGQVQAQLYRHSKISRYSVINLETGERVPIRIEGNEDLLLVKWAPSLSIMESRTGYTKRKSSVRMKLSGSRPMDLNWLLRNSTIDQFKLAFAKFDDRPVQLMVLPFFGEPGTVASQYPRINAVKYPKAGTPNPLVSLHAVDLSDLTNIKNLEPPNNLAAQQPILSAVKWATNGTIAAIWLNRVQNESSFIAYSVNPPYGSFILKNLAERAGWLELFTPMKFNKNGSQYILIFSQDQGGDAGGYRHIMLLNTTQNAKETPLTKGKFVVTEILDWNEEDDLVYYQANTQEDSAVQHVYSVSTETKEINCLSCEFKRKNSSKPCLYNTAVFSKDFSYYALSCSGPDVPYIAIYSKDHQRILEWESNDDLYRFTKTREMPVVKRMEFNISDGFTAQVVLQLPPDFDPSGNTKYPLLVNVYAGPDSSQVSQEFTLNWGSYLASNRSTIYAVIDGRGSALKGDKYLFAGYRNLGTVEVEDQIFVTKKIQETLPYVDKDRTAIWGWSYGGYAAGMALATEKDNIFKCGISVAPVTDWALYDTIYTERFMGLPSLADNLRGYLNAQLITKYEGLRNKLYFLIHGTYDDNVHYQQSLLWAKVLEQKDIFFRQMTYTDQVHDLGNVRPHLYHSLENFLDECFNEENS</sequence>
<evidence type="ECO:0000259" key="15">
    <source>
        <dbReference type="Pfam" id="PF00326"/>
    </source>
</evidence>